<dbReference type="InterPro" id="IPR008271">
    <property type="entry name" value="Ser/Thr_kinase_AS"/>
</dbReference>
<protein>
    <recommendedName>
        <fullName evidence="12">Calcium/calmodulin-dependent protein kinase type 1</fullName>
        <ecNumber evidence="2">2.7.11.17</ecNumber>
    </recommendedName>
    <alternativeName>
        <fullName evidence="13">CaM kinase I</fullName>
    </alternativeName>
</protein>
<accession>E0W2P0</accession>
<dbReference type="KEGG" id="phu:Phum_PHUM596220"/>
<keyword evidence="9" id="KW-0112">Calmodulin-binding</keyword>
<dbReference type="SUPFAM" id="SSF56112">
    <property type="entry name" value="Protein kinase-like (PK-like)"/>
    <property type="match status" value="1"/>
</dbReference>
<gene>
    <name evidence="19" type="primary">8239630</name>
    <name evidence="18" type="ORF">Phum_PHUM596220</name>
</gene>
<dbReference type="InterPro" id="IPR011009">
    <property type="entry name" value="Kinase-like_dom_sf"/>
</dbReference>
<dbReference type="RefSeq" id="XP_002432634.1">
    <property type="nucleotide sequence ID" value="XM_002432589.1"/>
</dbReference>
<dbReference type="HOGENOM" id="CLU_000288_63_0_1"/>
<dbReference type="PANTHER" id="PTHR24347">
    <property type="entry name" value="SERINE/THREONINE-PROTEIN KINASE"/>
    <property type="match status" value="1"/>
</dbReference>
<dbReference type="PROSITE" id="PS50011">
    <property type="entry name" value="PROTEIN_KINASE_DOM"/>
    <property type="match status" value="1"/>
</dbReference>
<evidence type="ECO:0000313" key="19">
    <source>
        <dbReference type="EnsemblMetazoa" id="PHUM596220-PA"/>
    </source>
</evidence>
<evidence type="ECO:0000313" key="18">
    <source>
        <dbReference type="EMBL" id="EEB19896.1"/>
    </source>
</evidence>
<dbReference type="FunCoup" id="E0W2P0">
    <property type="interactions" value="97"/>
</dbReference>
<evidence type="ECO:0000259" key="17">
    <source>
        <dbReference type="PROSITE" id="PS50011"/>
    </source>
</evidence>
<evidence type="ECO:0000256" key="3">
    <source>
        <dbReference type="ARBA" id="ARBA00022527"/>
    </source>
</evidence>
<keyword evidence="5 18" id="KW-0808">Transferase</keyword>
<comment type="similarity">
    <text evidence="1">Belongs to the protein kinase superfamily. CAMK Ser/Thr protein kinase family. CaMK subfamily.</text>
</comment>
<dbReference type="FunFam" id="3.30.200.20:FF:000531">
    <property type="entry name" value="Calcium/calmodulin-dependent protein kinase type"/>
    <property type="match status" value="1"/>
</dbReference>
<comment type="catalytic activity">
    <reaction evidence="10">
        <text>L-threonyl-[protein] + ATP = O-phospho-L-threonyl-[protein] + ADP + H(+)</text>
        <dbReference type="Rhea" id="RHEA:46608"/>
        <dbReference type="Rhea" id="RHEA-COMP:11060"/>
        <dbReference type="Rhea" id="RHEA-COMP:11605"/>
        <dbReference type="ChEBI" id="CHEBI:15378"/>
        <dbReference type="ChEBI" id="CHEBI:30013"/>
        <dbReference type="ChEBI" id="CHEBI:30616"/>
        <dbReference type="ChEBI" id="CHEBI:61977"/>
        <dbReference type="ChEBI" id="CHEBI:456216"/>
        <dbReference type="EC" id="2.7.11.17"/>
    </reaction>
</comment>
<evidence type="ECO:0000256" key="5">
    <source>
        <dbReference type="ARBA" id="ARBA00022679"/>
    </source>
</evidence>
<dbReference type="OMA" id="RPKVQPC"/>
<evidence type="ECO:0000256" key="9">
    <source>
        <dbReference type="ARBA" id="ARBA00022860"/>
    </source>
</evidence>
<evidence type="ECO:0000256" key="8">
    <source>
        <dbReference type="ARBA" id="ARBA00022840"/>
    </source>
</evidence>
<name>E0W2P0_PEDHC</name>
<dbReference type="EnsemblMetazoa" id="PHUM596220-RA">
    <property type="protein sequence ID" value="PHUM596220-PA"/>
    <property type="gene ID" value="PHUM596220"/>
</dbReference>
<reference evidence="19" key="3">
    <citation type="submission" date="2021-02" db="UniProtKB">
        <authorList>
            <consortium name="EnsemblMetazoa"/>
        </authorList>
    </citation>
    <scope>IDENTIFICATION</scope>
    <source>
        <strain evidence="19">USDA</strain>
    </source>
</reference>
<dbReference type="EMBL" id="DS235879">
    <property type="protein sequence ID" value="EEB19896.1"/>
    <property type="molecule type" value="Genomic_DNA"/>
</dbReference>
<dbReference type="FunFam" id="1.10.510.10:FF:000026">
    <property type="entry name" value="Calcium/calmodulin-dependent protein kinase type 1"/>
    <property type="match status" value="1"/>
</dbReference>
<dbReference type="CDD" id="cd14083">
    <property type="entry name" value="STKc_CaMKI"/>
    <property type="match status" value="1"/>
</dbReference>
<keyword evidence="8 14" id="KW-0067">ATP-binding</keyword>
<dbReference type="Gene3D" id="3.30.200.20">
    <property type="entry name" value="Phosphorylase Kinase, domain 1"/>
    <property type="match status" value="1"/>
</dbReference>
<dbReference type="EC" id="2.7.11.17" evidence="2"/>
<dbReference type="EMBL" id="AAZO01007265">
    <property type="status" value="NOT_ANNOTATED_CDS"/>
    <property type="molecule type" value="Genomic_DNA"/>
</dbReference>
<dbReference type="PROSITE" id="PS00107">
    <property type="entry name" value="PROTEIN_KINASE_ATP"/>
    <property type="match status" value="1"/>
</dbReference>
<reference evidence="18" key="2">
    <citation type="submission" date="2007-04" db="EMBL/GenBank/DDBJ databases">
        <title>The genome of the human body louse.</title>
        <authorList>
            <consortium name="The Human Body Louse Genome Consortium"/>
            <person name="Kirkness E."/>
            <person name="Walenz B."/>
            <person name="Hass B."/>
            <person name="Bruggner R."/>
            <person name="Strausberg R."/>
        </authorList>
    </citation>
    <scope>NUCLEOTIDE SEQUENCE</scope>
    <source>
        <strain evidence="18">USDA</strain>
    </source>
</reference>
<keyword evidence="3 15" id="KW-0723">Serine/threonine-protein kinase</keyword>
<dbReference type="GO" id="GO:0005524">
    <property type="term" value="F:ATP binding"/>
    <property type="evidence" value="ECO:0007669"/>
    <property type="project" value="UniProtKB-UniRule"/>
</dbReference>
<dbReference type="GeneID" id="8239630"/>
<feature type="region of interest" description="Disordered" evidence="16">
    <location>
        <begin position="331"/>
        <end position="357"/>
    </location>
</feature>
<keyword evidence="4" id="KW-0021">Allosteric enzyme</keyword>
<evidence type="ECO:0000256" key="1">
    <source>
        <dbReference type="ARBA" id="ARBA00005354"/>
    </source>
</evidence>
<keyword evidence="6 14" id="KW-0547">Nucleotide-binding</keyword>
<dbReference type="STRING" id="121224.E0W2P0"/>
<sequence length="357" mass="40261">MPLFGKKNSTKKSKKNAKDYSQMPSIENKYVMKKLLGTGAFSEVRLAESKECPGQLYAVKIIDRKALKGKDDSLENEIKVLRRLKHPNIVQLLETFEDKHKVYLIMELVSGGELFDRIVEKGSYTEKDASDLIRQVMEAVDYMHEQGVIHRDLKPENLLYYSQHPDSKIMISDFGLSKMEDSGIMATACGTPGYVAPEVLAQKPYGKAVDVWSLGVISYILLCGYPPFYDENDANLFAQILKGEFEFDSPYWDEISDSAKDFIRNLMCVDVEKRYTCKQALAHPWISGNAASNRNIHGTVSEQLKKNFAKSRWKQAYHAATVIRQMQRMALNSSSGGGRSPQPTTRNTTTTTNSDGN</sequence>
<dbReference type="CTD" id="8239630"/>
<dbReference type="GO" id="GO:0004683">
    <property type="term" value="F:calcium/calmodulin-dependent protein kinase activity"/>
    <property type="evidence" value="ECO:0007669"/>
    <property type="project" value="UniProtKB-EC"/>
</dbReference>
<dbReference type="AlphaFoldDB" id="E0W2P0"/>
<reference evidence="18" key="1">
    <citation type="submission" date="2007-04" db="EMBL/GenBank/DDBJ databases">
        <title>Annotation of Pediculus humanus corporis strain USDA.</title>
        <authorList>
            <person name="Kirkness E."/>
            <person name="Hannick L."/>
            <person name="Hass B."/>
            <person name="Bruggner R."/>
            <person name="Lawson D."/>
            <person name="Bidwell S."/>
            <person name="Joardar V."/>
            <person name="Caler E."/>
            <person name="Walenz B."/>
            <person name="Inman J."/>
            <person name="Schobel S."/>
            <person name="Galinsky K."/>
            <person name="Amedeo P."/>
            <person name="Strausberg R."/>
        </authorList>
    </citation>
    <scope>NUCLEOTIDE SEQUENCE</scope>
    <source>
        <strain evidence="18">USDA</strain>
    </source>
</reference>
<evidence type="ECO:0000256" key="2">
    <source>
        <dbReference type="ARBA" id="ARBA00012434"/>
    </source>
</evidence>
<comment type="catalytic activity">
    <reaction evidence="11">
        <text>L-seryl-[protein] + ATP = O-phospho-L-seryl-[protein] + ADP + H(+)</text>
        <dbReference type="Rhea" id="RHEA:17989"/>
        <dbReference type="Rhea" id="RHEA-COMP:9863"/>
        <dbReference type="Rhea" id="RHEA-COMP:11604"/>
        <dbReference type="ChEBI" id="CHEBI:15378"/>
        <dbReference type="ChEBI" id="CHEBI:29999"/>
        <dbReference type="ChEBI" id="CHEBI:30616"/>
        <dbReference type="ChEBI" id="CHEBI:83421"/>
        <dbReference type="ChEBI" id="CHEBI:456216"/>
        <dbReference type="EC" id="2.7.11.17"/>
    </reaction>
</comment>
<dbReference type="Gene3D" id="1.10.510.10">
    <property type="entry name" value="Transferase(Phosphotransferase) domain 1"/>
    <property type="match status" value="1"/>
</dbReference>
<dbReference type="OrthoDB" id="40902at2759"/>
<evidence type="ECO:0000256" key="12">
    <source>
        <dbReference type="ARBA" id="ARBA00068395"/>
    </source>
</evidence>
<dbReference type="eggNOG" id="KOG0032">
    <property type="taxonomic scope" value="Eukaryota"/>
</dbReference>
<evidence type="ECO:0000256" key="14">
    <source>
        <dbReference type="PROSITE-ProRule" id="PRU10141"/>
    </source>
</evidence>
<dbReference type="PROSITE" id="PS00108">
    <property type="entry name" value="PROTEIN_KINASE_ST"/>
    <property type="match status" value="1"/>
</dbReference>
<feature type="domain" description="Protein kinase" evidence="17">
    <location>
        <begin position="30"/>
        <end position="286"/>
    </location>
</feature>
<organism>
    <name type="scientific">Pediculus humanus subsp. corporis</name>
    <name type="common">Body louse</name>
    <dbReference type="NCBI Taxonomy" id="121224"/>
    <lineage>
        <taxon>Eukaryota</taxon>
        <taxon>Metazoa</taxon>
        <taxon>Ecdysozoa</taxon>
        <taxon>Arthropoda</taxon>
        <taxon>Hexapoda</taxon>
        <taxon>Insecta</taxon>
        <taxon>Pterygota</taxon>
        <taxon>Neoptera</taxon>
        <taxon>Paraneoptera</taxon>
        <taxon>Psocodea</taxon>
        <taxon>Troctomorpha</taxon>
        <taxon>Phthiraptera</taxon>
        <taxon>Anoplura</taxon>
        <taxon>Pediculidae</taxon>
        <taxon>Pediculus</taxon>
    </lineage>
</organism>
<feature type="compositionally biased region" description="Low complexity" evidence="16">
    <location>
        <begin position="344"/>
        <end position="357"/>
    </location>
</feature>
<proteinExistence type="inferred from homology"/>
<evidence type="ECO:0000256" key="7">
    <source>
        <dbReference type="ARBA" id="ARBA00022777"/>
    </source>
</evidence>
<evidence type="ECO:0000256" key="11">
    <source>
        <dbReference type="ARBA" id="ARBA00047430"/>
    </source>
</evidence>
<dbReference type="GO" id="GO:0005516">
    <property type="term" value="F:calmodulin binding"/>
    <property type="evidence" value="ECO:0007669"/>
    <property type="project" value="UniProtKB-KW"/>
</dbReference>
<dbReference type="Pfam" id="PF00069">
    <property type="entry name" value="Pkinase"/>
    <property type="match status" value="1"/>
</dbReference>
<evidence type="ECO:0000256" key="4">
    <source>
        <dbReference type="ARBA" id="ARBA00022533"/>
    </source>
</evidence>
<dbReference type="InterPro" id="IPR017441">
    <property type="entry name" value="Protein_kinase_ATP_BS"/>
</dbReference>
<evidence type="ECO:0000256" key="15">
    <source>
        <dbReference type="RuleBase" id="RU000304"/>
    </source>
</evidence>
<evidence type="ECO:0000313" key="20">
    <source>
        <dbReference type="Proteomes" id="UP000009046"/>
    </source>
</evidence>
<keyword evidence="7 18" id="KW-0418">Kinase</keyword>
<dbReference type="InParanoid" id="E0W2P0"/>
<dbReference type="InterPro" id="IPR000719">
    <property type="entry name" value="Prot_kinase_dom"/>
</dbReference>
<feature type="region of interest" description="Disordered" evidence="16">
    <location>
        <begin position="1"/>
        <end position="20"/>
    </location>
</feature>
<feature type="binding site" evidence="14">
    <location>
        <position position="60"/>
    </location>
    <ligand>
        <name>ATP</name>
        <dbReference type="ChEBI" id="CHEBI:30616"/>
    </ligand>
</feature>
<keyword evidence="20" id="KW-1185">Reference proteome</keyword>
<dbReference type="SMART" id="SM00220">
    <property type="entry name" value="S_TKc"/>
    <property type="match status" value="1"/>
</dbReference>
<evidence type="ECO:0000256" key="6">
    <source>
        <dbReference type="ARBA" id="ARBA00022741"/>
    </source>
</evidence>
<evidence type="ECO:0000256" key="16">
    <source>
        <dbReference type="SAM" id="MobiDB-lite"/>
    </source>
</evidence>
<dbReference type="VEuPathDB" id="VectorBase:PHUM596220"/>
<evidence type="ECO:0000256" key="13">
    <source>
        <dbReference type="ARBA" id="ARBA00076663"/>
    </source>
</evidence>
<dbReference type="Proteomes" id="UP000009046">
    <property type="component" value="Unassembled WGS sequence"/>
</dbReference>
<evidence type="ECO:0000256" key="10">
    <source>
        <dbReference type="ARBA" id="ARBA00047307"/>
    </source>
</evidence>